<feature type="region of interest" description="Disordered" evidence="1">
    <location>
        <begin position="53"/>
        <end position="88"/>
    </location>
</feature>
<feature type="compositionally biased region" description="Low complexity" evidence="1">
    <location>
        <begin position="53"/>
        <end position="73"/>
    </location>
</feature>
<dbReference type="Proteomes" id="UP000054598">
    <property type="component" value="Unassembled WGS sequence"/>
</dbReference>
<evidence type="ECO:0000313" key="3">
    <source>
        <dbReference type="Proteomes" id="UP000054598"/>
    </source>
</evidence>
<proteinExistence type="predicted"/>
<dbReference type="EMBL" id="LGHE01000096">
    <property type="protein sequence ID" value="KUL01590.1"/>
    <property type="molecule type" value="Genomic_DNA"/>
</dbReference>
<dbReference type="AlphaFoldDB" id="A0A117MFR6"/>
<gene>
    <name evidence="2" type="ORF">XE10_0983</name>
</gene>
<name>A0A117MFR6_9EURY</name>
<evidence type="ECO:0008006" key="4">
    <source>
        <dbReference type="Google" id="ProtNLM"/>
    </source>
</evidence>
<organism evidence="2 3">
    <name type="scientific">Methanoculleus marisnigri</name>
    <dbReference type="NCBI Taxonomy" id="2198"/>
    <lineage>
        <taxon>Archaea</taxon>
        <taxon>Methanobacteriati</taxon>
        <taxon>Methanobacteriota</taxon>
        <taxon>Stenosarchaea group</taxon>
        <taxon>Methanomicrobia</taxon>
        <taxon>Methanomicrobiales</taxon>
        <taxon>Methanomicrobiaceae</taxon>
        <taxon>Methanoculleus</taxon>
    </lineage>
</organism>
<sequence>MILALLTFTAILFSPSPAPPEAAGSGTPDGGQPAAARNISCLLGGALERLQSGHPLNLTPGPLPGTAGSPTLPDENETSENSTVPVPDYDDDELVRLVEENSVSLMLLSVQNTYALYAWDEQLAKESGATLQAFAIGLLKDSTALDVSGESPVLEAPEEIVATSFSLPRLYAGSASGEELALLQRYIYEDRSRANEISLILESARSTGLFYFVDGSGKVVAAEPGRMFLLVEVKVTNLAHKSENRMYTIRTPAPRDFTLRYRGTSYSPITLAPGTSLGEPYAAATLGRYEVKTGYIVFDVPEALTLGECSIQVSLGDGSPVWALGKTL</sequence>
<dbReference type="PATRIC" id="fig|2198.3.peg.845"/>
<comment type="caution">
    <text evidence="2">The sequence shown here is derived from an EMBL/GenBank/DDBJ whole genome shotgun (WGS) entry which is preliminary data.</text>
</comment>
<reference evidence="3" key="1">
    <citation type="journal article" date="2015" name="MBio">
        <title>Genome-Resolved Metagenomic Analysis Reveals Roles for Candidate Phyla and Other Microbial Community Members in Biogeochemical Transformations in Oil Reservoirs.</title>
        <authorList>
            <person name="Hu P."/>
            <person name="Tom L."/>
            <person name="Singh A."/>
            <person name="Thomas B.C."/>
            <person name="Baker B.J."/>
            <person name="Piceno Y.M."/>
            <person name="Andersen G.L."/>
            <person name="Banfield J.F."/>
        </authorList>
    </citation>
    <scope>NUCLEOTIDE SEQUENCE [LARGE SCALE GENOMIC DNA]</scope>
</reference>
<evidence type="ECO:0000313" key="2">
    <source>
        <dbReference type="EMBL" id="KUL01590.1"/>
    </source>
</evidence>
<protein>
    <recommendedName>
        <fullName evidence="4">DUF4352 domain-containing protein</fullName>
    </recommendedName>
</protein>
<accession>A0A117MFR6</accession>
<evidence type="ECO:0000256" key="1">
    <source>
        <dbReference type="SAM" id="MobiDB-lite"/>
    </source>
</evidence>
<feature type="region of interest" description="Disordered" evidence="1">
    <location>
        <begin position="16"/>
        <end position="35"/>
    </location>
</feature>